<protein>
    <submittedName>
        <fullName evidence="1">Uncharacterized protein</fullName>
    </submittedName>
</protein>
<name>A0AAJ4WAM8_9GAMM</name>
<evidence type="ECO:0000313" key="1">
    <source>
        <dbReference type="EMBL" id="SFC85708.1"/>
    </source>
</evidence>
<evidence type="ECO:0000313" key="2">
    <source>
        <dbReference type="Proteomes" id="UP000226420"/>
    </source>
</evidence>
<reference evidence="1 2" key="1">
    <citation type="submission" date="2016-10" db="EMBL/GenBank/DDBJ databases">
        <authorList>
            <person name="Varghese N."/>
            <person name="Submissions S."/>
        </authorList>
    </citation>
    <scope>NUCLEOTIDE SEQUENCE [LARGE SCALE GENOMIC DNA]</scope>
    <source>
        <strain evidence="1 2">DSM 5563</strain>
    </source>
</reference>
<dbReference type="RefSeq" id="WP_158487442.1">
    <property type="nucleotide sequence ID" value="NZ_FOLW01000005.1"/>
</dbReference>
<dbReference type="EMBL" id="FOLW01000005">
    <property type="protein sequence ID" value="SFC85708.1"/>
    <property type="molecule type" value="Genomic_DNA"/>
</dbReference>
<gene>
    <name evidence="1" type="ORF">SAMN02745723_1052</name>
</gene>
<dbReference type="AlphaFoldDB" id="A0AAJ4WAM8"/>
<proteinExistence type="predicted"/>
<comment type="caution">
    <text evidence="1">The sequence shown here is derived from an EMBL/GenBank/DDBJ whole genome shotgun (WGS) entry which is preliminary data.</text>
</comment>
<accession>A0AAJ4WAM8</accession>
<organism evidence="1 2">
    <name type="scientific">Pragia fontium DSM 5563 = ATCC 49100</name>
    <dbReference type="NCBI Taxonomy" id="1122977"/>
    <lineage>
        <taxon>Bacteria</taxon>
        <taxon>Pseudomonadati</taxon>
        <taxon>Pseudomonadota</taxon>
        <taxon>Gammaproteobacteria</taxon>
        <taxon>Enterobacterales</taxon>
        <taxon>Budviciaceae</taxon>
        <taxon>Pragia</taxon>
    </lineage>
</organism>
<sequence length="47" mass="4997">MKEIELHHGKKAVGGCLIWKLICWKPCRPCKPKPPCGGGNGGGTGPR</sequence>
<dbReference type="Proteomes" id="UP000226420">
    <property type="component" value="Unassembled WGS sequence"/>
</dbReference>